<dbReference type="EMBL" id="WSTB01000002">
    <property type="protein sequence ID" value="MWB93903.1"/>
    <property type="molecule type" value="Genomic_DNA"/>
</dbReference>
<keyword evidence="1" id="KW-1133">Transmembrane helix</keyword>
<reference evidence="2 3" key="1">
    <citation type="submission" date="2019-12" db="EMBL/GenBank/DDBJ databases">
        <authorList>
            <person name="Kim Y.S."/>
        </authorList>
    </citation>
    <scope>NUCLEOTIDE SEQUENCE [LARGE SCALE GENOMIC DNA]</scope>
    <source>
        <strain evidence="2 3">GA093</strain>
    </source>
</reference>
<keyword evidence="1" id="KW-0812">Transmembrane</keyword>
<feature type="transmembrane region" description="Helical" evidence="1">
    <location>
        <begin position="46"/>
        <end position="66"/>
    </location>
</feature>
<dbReference type="PROSITE" id="PS51257">
    <property type="entry name" value="PROKAR_LIPOPROTEIN"/>
    <property type="match status" value="1"/>
</dbReference>
<keyword evidence="3" id="KW-1185">Reference proteome</keyword>
<comment type="caution">
    <text evidence="2">The sequence shown here is derived from an EMBL/GenBank/DDBJ whole genome shotgun (WGS) entry which is preliminary data.</text>
</comment>
<evidence type="ECO:0000313" key="3">
    <source>
        <dbReference type="Proteomes" id="UP000471501"/>
    </source>
</evidence>
<organism evidence="2 3">
    <name type="scientific">Flavobacterium hydrocarbonoxydans</name>
    <dbReference type="NCBI Taxonomy" id="2683249"/>
    <lineage>
        <taxon>Bacteria</taxon>
        <taxon>Pseudomonadati</taxon>
        <taxon>Bacteroidota</taxon>
        <taxon>Flavobacteriia</taxon>
        <taxon>Flavobacteriales</taxon>
        <taxon>Flavobacteriaceae</taxon>
        <taxon>Flavobacterium</taxon>
    </lineage>
</organism>
<protein>
    <submittedName>
        <fullName evidence="2">Uncharacterized protein</fullName>
    </submittedName>
</protein>
<sequence>MDTLRISLWLNIGLILLLVVGCVYIIKLIKSKTVDESGIDKIIDLYKVVLITTVSAIIANIVADYFKERDYDKNEMMTFNEYIPYVIDTTGAIDKKINFCKFFASVTPKGDLRDGWEKYTLYLETEKGKLQNITNSSKAKTESLIQKDVPPTNEELANLETEEAQKQKILTNINAVENTSYLVILGADNNVKDTEPEIKWAKEHINPNAIIYKKRNWYRTVIPVNTTYEDAKAIAKQVRSIAPKRGAYVVSLKTWCSSTTFSPEENCIICN</sequence>
<dbReference type="AlphaFoldDB" id="A0A6I4NIX0"/>
<proteinExistence type="predicted"/>
<keyword evidence="1" id="KW-0472">Membrane</keyword>
<gene>
    <name evidence="2" type="ORF">GON26_05985</name>
</gene>
<evidence type="ECO:0000313" key="2">
    <source>
        <dbReference type="EMBL" id="MWB93903.1"/>
    </source>
</evidence>
<feature type="transmembrane region" description="Helical" evidence="1">
    <location>
        <begin position="6"/>
        <end position="26"/>
    </location>
</feature>
<dbReference type="RefSeq" id="WP_160373818.1">
    <property type="nucleotide sequence ID" value="NZ_WSTB01000002.1"/>
</dbReference>
<accession>A0A6I4NIX0</accession>
<evidence type="ECO:0000256" key="1">
    <source>
        <dbReference type="SAM" id="Phobius"/>
    </source>
</evidence>
<dbReference type="Proteomes" id="UP000471501">
    <property type="component" value="Unassembled WGS sequence"/>
</dbReference>
<name>A0A6I4NIX0_9FLAO</name>